<dbReference type="eggNOG" id="COG1033">
    <property type="taxonomic scope" value="Bacteria"/>
</dbReference>
<dbReference type="AlphaFoldDB" id="H3NQ45"/>
<protein>
    <recommendedName>
        <fullName evidence="3">Membrane transport protein MMPL domain-containing protein</fullName>
    </recommendedName>
</protein>
<dbReference type="OrthoDB" id="9782006at2"/>
<organism evidence="1 2">
    <name type="scientific">Helcococcus kunzii ATCC 51366</name>
    <dbReference type="NCBI Taxonomy" id="883114"/>
    <lineage>
        <taxon>Bacteria</taxon>
        <taxon>Bacillati</taxon>
        <taxon>Bacillota</taxon>
        <taxon>Tissierellia</taxon>
        <taxon>Tissierellales</taxon>
        <taxon>Peptoniphilaceae</taxon>
        <taxon>Helcococcus</taxon>
    </lineage>
</organism>
<proteinExistence type="predicted"/>
<sequence length="129" mass="14109">MKIGKFVSKYSKMILIISTILLVPAVLGFMASDINYDILSYLPQDIGSTKGQDILDKKFNSAATSMLILEDKTEFEVDEIKEKIAEVKGVNDVISRSSLVPNMVPKSTGEIGTKIKISKFGAKIVPTPI</sequence>
<dbReference type="EMBL" id="AGEI01000028">
    <property type="protein sequence ID" value="EHR32525.1"/>
    <property type="molecule type" value="Genomic_DNA"/>
</dbReference>
<name>H3NQ45_9FIRM</name>
<keyword evidence="2" id="KW-1185">Reference proteome</keyword>
<evidence type="ECO:0008006" key="3">
    <source>
        <dbReference type="Google" id="ProtNLM"/>
    </source>
</evidence>
<dbReference type="RefSeq" id="WP_005398971.1">
    <property type="nucleotide sequence ID" value="NZ_JH601088.1"/>
</dbReference>
<dbReference type="HOGENOM" id="CLU_1945798_0_0_9"/>
<gene>
    <name evidence="1" type="ORF">HMPREF9709_01456</name>
</gene>
<comment type="caution">
    <text evidence="1">The sequence shown here is derived from an EMBL/GenBank/DDBJ whole genome shotgun (WGS) entry which is preliminary data.</text>
</comment>
<dbReference type="STRING" id="883114.HMPREF9709_01456"/>
<dbReference type="Proteomes" id="UP000004191">
    <property type="component" value="Unassembled WGS sequence"/>
</dbReference>
<evidence type="ECO:0000313" key="2">
    <source>
        <dbReference type="Proteomes" id="UP000004191"/>
    </source>
</evidence>
<evidence type="ECO:0000313" key="1">
    <source>
        <dbReference type="EMBL" id="EHR32525.1"/>
    </source>
</evidence>
<accession>H3NQ45</accession>
<dbReference type="GeneID" id="96999409"/>
<reference evidence="1 2" key="1">
    <citation type="submission" date="2012-01" db="EMBL/GenBank/DDBJ databases">
        <title>The Genome Sequence of Helcococcus kunzii ATCC 51366.</title>
        <authorList>
            <consortium name="The Broad Institute Genome Sequencing Platform"/>
            <person name="Earl A."/>
            <person name="Ward D."/>
            <person name="Feldgarden M."/>
            <person name="Gevers D."/>
            <person name="Huys G."/>
            <person name="Young S.K."/>
            <person name="Zeng Q."/>
            <person name="Gargeya S."/>
            <person name="Fitzgerald M."/>
            <person name="Haas B."/>
            <person name="Abouelleil A."/>
            <person name="Alvarado L."/>
            <person name="Arachchi H.M."/>
            <person name="Berlin A."/>
            <person name="Chapman S.B."/>
            <person name="Gearin G."/>
            <person name="Goldberg J."/>
            <person name="Griggs A."/>
            <person name="Gujja S."/>
            <person name="Hansen M."/>
            <person name="Heiman D."/>
            <person name="Howarth C."/>
            <person name="Larimer J."/>
            <person name="Lui A."/>
            <person name="MacDonald P.J.P."/>
            <person name="McCowen C."/>
            <person name="Montmayeur A."/>
            <person name="Murphy C."/>
            <person name="Neiman D."/>
            <person name="Pearson M."/>
            <person name="Priest M."/>
            <person name="Roberts A."/>
            <person name="Saif S."/>
            <person name="Shea T."/>
            <person name="Sisk P."/>
            <person name="Stolte C."/>
            <person name="Sykes S."/>
            <person name="Wortman J."/>
            <person name="Nusbaum C."/>
            <person name="Birren B."/>
        </authorList>
    </citation>
    <scope>NUCLEOTIDE SEQUENCE [LARGE SCALE GENOMIC DNA]</scope>
    <source>
        <strain evidence="1 2">ATCC 51366</strain>
    </source>
</reference>